<dbReference type="InterPro" id="IPR004358">
    <property type="entry name" value="Sig_transdc_His_kin-like_C"/>
</dbReference>
<keyword evidence="5 10" id="KW-0597">Phosphoprotein</keyword>
<feature type="modified residue" description="4-aspartylphosphate" evidence="10">
    <location>
        <position position="613"/>
    </location>
</feature>
<dbReference type="InterPro" id="IPR001789">
    <property type="entry name" value="Sig_transdc_resp-reg_receiver"/>
</dbReference>
<keyword evidence="6 15" id="KW-0808">Transferase</keyword>
<dbReference type="Gene3D" id="3.40.50.2300">
    <property type="match status" value="1"/>
</dbReference>
<dbReference type="CDD" id="cd00082">
    <property type="entry name" value="HisKA"/>
    <property type="match status" value="1"/>
</dbReference>
<dbReference type="InterPro" id="IPR036097">
    <property type="entry name" value="HisK_dim/P_sf"/>
</dbReference>
<dbReference type="RefSeq" id="WP_109729600.1">
    <property type="nucleotide sequence ID" value="NZ_BAAACK010000007.1"/>
</dbReference>
<comment type="function">
    <text evidence="8">May play the central regulatory role in sporulation. It may be an element of the effector pathway responsible for the activation of sporulation genes in response to nutritional stress. Spo0A may act in concert with spo0H (a sigma factor) to control the expression of some genes that are critical to the sporulation process.</text>
</comment>
<comment type="caution">
    <text evidence="15">The sequence shown here is derived from an EMBL/GenBank/DDBJ whole genome shotgun (WGS) entry which is preliminary data.</text>
</comment>
<evidence type="ECO:0000256" key="4">
    <source>
        <dbReference type="ARBA" id="ARBA00018672"/>
    </source>
</evidence>
<gene>
    <name evidence="15" type="ORF">A8806_101533</name>
</gene>
<keyword evidence="16" id="KW-1185">Reference proteome</keyword>
<dbReference type="PRINTS" id="PR00344">
    <property type="entry name" value="BCTRLSENSOR"/>
</dbReference>
<dbReference type="InterPro" id="IPR003594">
    <property type="entry name" value="HATPase_dom"/>
</dbReference>
<comment type="similarity">
    <text evidence="2">In the N-terminal section; belongs to the phytochrome family.</text>
</comment>
<dbReference type="Pfam" id="PF00072">
    <property type="entry name" value="Response_reg"/>
    <property type="match status" value="1"/>
</dbReference>
<evidence type="ECO:0000256" key="11">
    <source>
        <dbReference type="SAM" id="Coils"/>
    </source>
</evidence>
<comment type="catalytic activity">
    <reaction evidence="1">
        <text>ATP + protein L-histidine = ADP + protein N-phospho-L-histidine.</text>
        <dbReference type="EC" id="2.7.13.3"/>
    </reaction>
</comment>
<dbReference type="SMART" id="SM00387">
    <property type="entry name" value="HATPase_c"/>
    <property type="match status" value="1"/>
</dbReference>
<dbReference type="GO" id="GO:0000155">
    <property type="term" value="F:phosphorelay sensor kinase activity"/>
    <property type="evidence" value="ECO:0007669"/>
    <property type="project" value="InterPro"/>
</dbReference>
<evidence type="ECO:0000256" key="6">
    <source>
        <dbReference type="ARBA" id="ARBA00022777"/>
    </source>
</evidence>
<evidence type="ECO:0000256" key="7">
    <source>
        <dbReference type="ARBA" id="ARBA00023012"/>
    </source>
</evidence>
<proteinExistence type="inferred from homology"/>
<dbReference type="Pfam" id="PF00512">
    <property type="entry name" value="HisKA"/>
    <property type="match status" value="1"/>
</dbReference>
<keyword evidence="11" id="KW-0175">Coiled coil</keyword>
<dbReference type="InterPro" id="IPR005467">
    <property type="entry name" value="His_kinase_dom"/>
</dbReference>
<evidence type="ECO:0000256" key="2">
    <source>
        <dbReference type="ARBA" id="ARBA00006402"/>
    </source>
</evidence>
<dbReference type="CDD" id="cd00075">
    <property type="entry name" value="HATPase"/>
    <property type="match status" value="1"/>
</dbReference>
<dbReference type="SUPFAM" id="SSF47384">
    <property type="entry name" value="Homodimeric domain of signal transducing histidine kinase"/>
    <property type="match status" value="1"/>
</dbReference>
<dbReference type="EC" id="2.7.13.3" evidence="3"/>
<evidence type="ECO:0000259" key="13">
    <source>
        <dbReference type="PROSITE" id="PS50109"/>
    </source>
</evidence>
<dbReference type="PANTHER" id="PTHR45339:SF5">
    <property type="entry name" value="HISTIDINE KINASE"/>
    <property type="match status" value="1"/>
</dbReference>
<evidence type="ECO:0000256" key="3">
    <source>
        <dbReference type="ARBA" id="ARBA00012438"/>
    </source>
</evidence>
<sequence>MLEHFKDIEKVQEVLCQAQTGLWAIELDEGRPPRMYADSSMLELLGYDEAPSPEECYQGWYGRIEEECYPVVHDVVERMKADERAEVQYSWNHPKWGKIYVRCGGVRDAGYGPGVCLRGYHQNITDTIMLKQEAERKAGILTKLCSSYYSVYVFDLEHDIEEAVWQEDQQRREEFPAGSLKMYYDKFIQEYVWPDDQEKMKRAGSPQFLKKMLSSEQPAYDVDYRRIYPEGPQWVRARFSIEEMKDGVLTKVIFANMNIHEQKLDEMRQEEQNQNALLAAYETAKKANEAKSNFLAQMSHDIRTPMNAIIGMTSIAASHAEDPEKVRDCLEKISSSSSHLLKLINEVLDMSKIEKGKVELAQKPFYLDKMIQEVDTIIRTEAAEKEQDVHIKIDGIIHNHLEGDELRIRQVLLNLCNNAVKYTPKGGKIRLEVHELSAGTQDNGRFVFIVEDNGIGMPESFKDYIFVPFSRAESVRSRNIQGTGLGMSIAQGIVEAMQGNIQVESEENRGSRFTVTLNLKIADGEKGISKSTEPGDEGSEHKKGSPVVKNAGCREEMKGMRLLLVEDNALNQEIARTLLEEAGFQIDCADDGAQALENFRLSEPGTYKAVLMDLQMPVMDGCTAAREIRRSSHPDGRTIPIIALTANAFAEDVAKALAAGMDDHISKPIDYQRLLTTLERVVFHKEEL</sequence>
<evidence type="ECO:0000256" key="9">
    <source>
        <dbReference type="ARBA" id="ARBA00074306"/>
    </source>
</evidence>
<dbReference type="Gene3D" id="1.10.287.130">
    <property type="match status" value="1"/>
</dbReference>
<dbReference type="SUPFAM" id="SSF52172">
    <property type="entry name" value="CheY-like"/>
    <property type="match status" value="1"/>
</dbReference>
<dbReference type="InterPro" id="IPR036890">
    <property type="entry name" value="HATPase_C_sf"/>
</dbReference>
<name>A0A2Y9BEU2_9FIRM</name>
<dbReference type="Pfam" id="PF02518">
    <property type="entry name" value="HATPase_c"/>
    <property type="match status" value="1"/>
</dbReference>
<dbReference type="PROSITE" id="PS50110">
    <property type="entry name" value="RESPONSE_REGULATORY"/>
    <property type="match status" value="1"/>
</dbReference>
<dbReference type="Gene3D" id="3.30.565.10">
    <property type="entry name" value="Histidine kinase-like ATPase, C-terminal domain"/>
    <property type="match status" value="1"/>
</dbReference>
<accession>A0A2Y9BEU2</accession>
<feature type="domain" description="Histidine kinase" evidence="13">
    <location>
        <begin position="297"/>
        <end position="521"/>
    </location>
</feature>
<evidence type="ECO:0000256" key="12">
    <source>
        <dbReference type="SAM" id="MobiDB-lite"/>
    </source>
</evidence>
<dbReference type="SUPFAM" id="SSF55874">
    <property type="entry name" value="ATPase domain of HSP90 chaperone/DNA topoisomerase II/histidine kinase"/>
    <property type="match status" value="1"/>
</dbReference>
<keyword evidence="6 15" id="KW-0418">Kinase</keyword>
<evidence type="ECO:0000259" key="14">
    <source>
        <dbReference type="PROSITE" id="PS50110"/>
    </source>
</evidence>
<reference evidence="15 16" key="1">
    <citation type="submission" date="2018-05" db="EMBL/GenBank/DDBJ databases">
        <title>The Hungate 1000. A catalogue of reference genomes from the rumen microbiome.</title>
        <authorList>
            <person name="Kelly W."/>
        </authorList>
    </citation>
    <scope>NUCLEOTIDE SEQUENCE [LARGE SCALE GENOMIC DNA]</scope>
    <source>
        <strain evidence="15 16">NLAE-zl-C242</strain>
    </source>
</reference>
<evidence type="ECO:0000256" key="1">
    <source>
        <dbReference type="ARBA" id="ARBA00000085"/>
    </source>
</evidence>
<evidence type="ECO:0000313" key="15">
    <source>
        <dbReference type="EMBL" id="PWJ32245.1"/>
    </source>
</evidence>
<feature type="coiled-coil region" evidence="11">
    <location>
        <begin position="257"/>
        <end position="287"/>
    </location>
</feature>
<protein>
    <recommendedName>
        <fullName evidence="9">Circadian input-output histidine kinase CikA</fullName>
        <ecNumber evidence="3">2.7.13.3</ecNumber>
    </recommendedName>
    <alternativeName>
        <fullName evidence="4">Stage 0 sporulation protein A homolog</fullName>
    </alternativeName>
</protein>
<dbReference type="SMART" id="SM00388">
    <property type="entry name" value="HisKA"/>
    <property type="match status" value="1"/>
</dbReference>
<dbReference type="InterPro" id="IPR003661">
    <property type="entry name" value="HisK_dim/P_dom"/>
</dbReference>
<dbReference type="InterPro" id="IPR011006">
    <property type="entry name" value="CheY-like_superfamily"/>
</dbReference>
<dbReference type="PANTHER" id="PTHR45339">
    <property type="entry name" value="HYBRID SIGNAL TRANSDUCTION HISTIDINE KINASE J"/>
    <property type="match status" value="1"/>
</dbReference>
<dbReference type="SMART" id="SM00448">
    <property type="entry name" value="REC"/>
    <property type="match status" value="1"/>
</dbReference>
<dbReference type="Proteomes" id="UP000245845">
    <property type="component" value="Unassembled WGS sequence"/>
</dbReference>
<feature type="region of interest" description="Disordered" evidence="12">
    <location>
        <begin position="525"/>
        <end position="548"/>
    </location>
</feature>
<dbReference type="PROSITE" id="PS50109">
    <property type="entry name" value="HIS_KIN"/>
    <property type="match status" value="1"/>
</dbReference>
<dbReference type="Gene3D" id="3.30.450.20">
    <property type="entry name" value="PAS domain"/>
    <property type="match status" value="2"/>
</dbReference>
<dbReference type="OrthoDB" id="9814390at2"/>
<feature type="domain" description="Response regulatory" evidence="14">
    <location>
        <begin position="561"/>
        <end position="682"/>
    </location>
</feature>
<organism evidence="15 16">
    <name type="scientific">Faecalicatena orotica</name>
    <dbReference type="NCBI Taxonomy" id="1544"/>
    <lineage>
        <taxon>Bacteria</taxon>
        <taxon>Bacillati</taxon>
        <taxon>Bacillota</taxon>
        <taxon>Clostridia</taxon>
        <taxon>Lachnospirales</taxon>
        <taxon>Lachnospiraceae</taxon>
        <taxon>Faecalicatena</taxon>
    </lineage>
</organism>
<evidence type="ECO:0000256" key="10">
    <source>
        <dbReference type="PROSITE-ProRule" id="PRU00169"/>
    </source>
</evidence>
<dbReference type="EMBL" id="QGDL01000001">
    <property type="protein sequence ID" value="PWJ32245.1"/>
    <property type="molecule type" value="Genomic_DNA"/>
</dbReference>
<dbReference type="AlphaFoldDB" id="A0A2Y9BEU2"/>
<dbReference type="FunFam" id="3.30.565.10:FF:000010">
    <property type="entry name" value="Sensor histidine kinase RcsC"/>
    <property type="match status" value="1"/>
</dbReference>
<evidence type="ECO:0000313" key="16">
    <source>
        <dbReference type="Proteomes" id="UP000245845"/>
    </source>
</evidence>
<evidence type="ECO:0000256" key="8">
    <source>
        <dbReference type="ARBA" id="ARBA00024867"/>
    </source>
</evidence>
<keyword evidence="7" id="KW-0902">Two-component regulatory system</keyword>
<evidence type="ECO:0000256" key="5">
    <source>
        <dbReference type="ARBA" id="ARBA00022553"/>
    </source>
</evidence>
<dbReference type="CDD" id="cd17546">
    <property type="entry name" value="REC_hyHK_CKI1_RcsC-like"/>
    <property type="match status" value="1"/>
</dbReference>